<dbReference type="Pfam" id="PF03235">
    <property type="entry name" value="GmrSD_N"/>
    <property type="match status" value="1"/>
</dbReference>
<evidence type="ECO:0000259" key="1">
    <source>
        <dbReference type="Pfam" id="PF03235"/>
    </source>
</evidence>
<organism evidence="3 4">
    <name type="scientific">Fusobacterium varium ATCC 27725</name>
    <dbReference type="NCBI Taxonomy" id="469618"/>
    <lineage>
        <taxon>Bacteria</taxon>
        <taxon>Fusobacteriati</taxon>
        <taxon>Fusobacteriota</taxon>
        <taxon>Fusobacteriia</taxon>
        <taxon>Fusobacteriales</taxon>
        <taxon>Fusobacteriaceae</taxon>
        <taxon>Fusobacterium</taxon>
    </lineage>
</organism>
<feature type="domain" description="GmrSD restriction endonucleases N-terminal" evidence="1">
    <location>
        <begin position="11"/>
        <end position="232"/>
    </location>
</feature>
<dbReference type="PANTHER" id="PTHR35149:SF2">
    <property type="entry name" value="DUF262 DOMAIN-CONTAINING PROTEIN"/>
    <property type="match status" value="1"/>
</dbReference>
<keyword evidence="4" id="KW-1185">Reference proteome</keyword>
<evidence type="ECO:0000313" key="4">
    <source>
        <dbReference type="Proteomes" id="UP000241238"/>
    </source>
</evidence>
<dbReference type="GeneID" id="77467985"/>
<dbReference type="Pfam" id="PF07510">
    <property type="entry name" value="GmrSD_C"/>
    <property type="match status" value="1"/>
</dbReference>
<proteinExistence type="predicted"/>
<accession>A0ABM6U4D6</accession>
<gene>
    <name evidence="3" type="ORF">C4N18_08275</name>
</gene>
<feature type="domain" description="GmrSD restriction endonucleases C-terminal" evidence="2">
    <location>
        <begin position="447"/>
        <end position="602"/>
    </location>
</feature>
<evidence type="ECO:0000259" key="2">
    <source>
        <dbReference type="Pfam" id="PF07510"/>
    </source>
</evidence>
<dbReference type="InterPro" id="IPR011089">
    <property type="entry name" value="GmrSD_C"/>
</dbReference>
<sequence>MNKILAKEYSISDILNKKKYFVDDYQREYRWGKRNIDDLLNDLWSKFNDSFTIGDEVEIVKTYNSYFLGSILISEKDNNSYLVDGQQRLTSLSLIIIYLYIHLKEWGLLEEIDDFGQLIYSLSYGKKTFNIQVPDREKCMEALFNNQYKEFTNASENTSSFNLLERYRDIEEFFQDIGLSPENILHFSYWLKDNVFLVSITTSSDDEAYTIFETMNDRGLSLDSTEMLKGYLIANVSENNRSRLNEIWKDIIIKLKSIGKEEDSIFFKNWIRAKYANSSRAKKANGGYTSEDFERVGNAYHKWIKENRNKVGLRCKEDFENFIEMNLKKYSEVYLRIKELETKLDLDFKEVYCNANQDFTLQSMLILSAIELSDSNEIIDKKIKMVSTFIDIFIVRSIVNYKLLGYSGVVYRIFNYVKKIRENSKDLNTLRECLTDLLDNLSDKFEGLMEYHLNKQNRRRIHYFLARITSYVEEASGHSSKIDSYLNKAKGKDYEIEHIIASNFKDYSDSFDSEEDFQVTRSSIGNLVLLQNGTNQSLGDKHFREKKIRYKGENLLLQSLCEETYISNPNFTNFIKNNNLNFHSVEDFNKKEVKERTELYCKLAEKIWNTNNL</sequence>
<dbReference type="Proteomes" id="UP000241238">
    <property type="component" value="Chromosome"/>
</dbReference>
<name>A0ABM6U4D6_FUSVA</name>
<dbReference type="RefSeq" id="WP_005947022.1">
    <property type="nucleotide sequence ID" value="NZ_CP028103.1"/>
</dbReference>
<evidence type="ECO:0000313" key="3">
    <source>
        <dbReference type="EMBL" id="AVQ31208.1"/>
    </source>
</evidence>
<protein>
    <submittedName>
        <fullName evidence="3">DUF262 domain-containing protein</fullName>
    </submittedName>
</protein>
<dbReference type="InterPro" id="IPR004919">
    <property type="entry name" value="GmrSD_N"/>
</dbReference>
<dbReference type="PANTHER" id="PTHR35149">
    <property type="entry name" value="SLL5132 PROTEIN"/>
    <property type="match status" value="1"/>
</dbReference>
<dbReference type="EMBL" id="CP028103">
    <property type="protein sequence ID" value="AVQ31208.1"/>
    <property type="molecule type" value="Genomic_DNA"/>
</dbReference>
<reference evidence="4" key="1">
    <citation type="journal article" date="2018" name="MSphere">
        <title>Fusobacterium Genomics Using MinION and Illumina Sequencing Enables Genome Completion and Correction.</title>
        <authorList>
            <person name="Todd S.M."/>
            <person name="Settlage R.E."/>
            <person name="Lahmers K.K."/>
            <person name="Slade D.J."/>
        </authorList>
    </citation>
    <scope>NUCLEOTIDE SEQUENCE [LARGE SCALE GENOMIC DNA]</scope>
    <source>
        <strain evidence="4">ATCC 27725</strain>
    </source>
</reference>